<dbReference type="Pfam" id="PF18962">
    <property type="entry name" value="Por_Secre_tail"/>
    <property type="match status" value="1"/>
</dbReference>
<sequence length="1195" mass="128024">MLRGLLLSLALCAGPLFAQSGFQFTSTAKSSPELAGRYATASLDLPAFRQALSAKRHKLELPLPDGSFASFTAVNSPVFAPELAARYPEIGSYRVEGPWGVGRVAISHQGVDALLPGPDGMYAIQAEEEGEEYLVFYSGEYAGDSSDLPLSCGFNPGDPHNVPLPASVKAEISGGQKRGGAARELRQYDLALTNTGEFAREVGGTRADVLAAFNTAVSTINVIFEREVAVRINLLALSEQLIYLDPETDPFIDTDEGTGLLDQVINAFQENSVPSTAYDLGHIFTTRCVDVGGVVSGLACSGSKTRGVTCLQGKNVARTAERVMVHEIAHQFTVSHSWNNCPSSQAQRAGNTAFEPGSGTTIMSYAGACGNQNVGAAEPYYHVGSLEQFLYYTREGGAAGCATIIETENVTPEVSLDYENGFYIPQSTPFRLTGTATDANDPAEQLTYNWEEYDLGPAVDIYEPRGSAPLFRSVAPAADGHTRYFPRIDRVANQISTGDEVLPDYERSLTFRLTARDNHPGAGGVDWAQVNFEVAAAGPFTVNEPALAAEESAWRVGEYREVTWNVAGTDRAPVNAKRVDILLSGDGGLTFNQVLLAGTANTGSAFVTVPDTLGSAMRIIVAATDNVFFNMNGQDFTIEPATEATYTLDYDLPYADVCLPETLTTTFTVGSVLDFAAPVTLEVVEEELPAGVVATLERTQLLPGQSTQLTVELDGVTSSGRMTVPVRVTAPGQEASRREIVLDVVANDFSDLTTNLPAEGTEGIGLTTSFDWSASVNANSYDVQVATSPAFTSGSIFAAATGLTETSFAPEEFFSPNRVYFWRVRPVNACGPGPWTETVSFHTVSSQCDTYSGTDTPVALPGSGPAFTRQSKLFVDRRGSINDLNLPNVRINYQFASKVTIKLTSPTGTTVTLYAEKCFSTNSINLGFDDDAPEAVACPPDDKQVFQPLEALSAFDGEDTYGEWILTVAVSETSGASGKIVGWAVEFCADAEASTPETLVNAPTEVQPLGRNAVLRAELEIVSANDASAATVYQLTRLPARGWLELAGTQLALGDTFTQADINDQRLVYENQDSTVMTDDFGFVVTTASGGYLPVTYHEIRLTADAVNPTNNLRSLASQLEVFPNPTRGALHLRWAATNSAREVGIELYDLNGRRLHQEWVSRLAGAATVPTAGLPAGVYLLRVDGAVYRRIVRQ</sequence>
<evidence type="ECO:0000256" key="2">
    <source>
        <dbReference type="ARBA" id="ARBA00022801"/>
    </source>
</evidence>
<dbReference type="Gene3D" id="3.40.390.10">
    <property type="entry name" value="Collagenase (Catalytic Domain)"/>
    <property type="match status" value="1"/>
</dbReference>
<dbReference type="Pfam" id="PF13583">
    <property type="entry name" value="Reprolysin_4"/>
    <property type="match status" value="1"/>
</dbReference>
<keyword evidence="3" id="KW-0732">Signal</keyword>
<dbReference type="Pfam" id="PF01483">
    <property type="entry name" value="P_proprotein"/>
    <property type="match status" value="1"/>
</dbReference>
<keyword evidence="1" id="KW-0645">Protease</keyword>
<dbReference type="GO" id="GO:0008237">
    <property type="term" value="F:metallopeptidase activity"/>
    <property type="evidence" value="ECO:0007669"/>
    <property type="project" value="InterPro"/>
</dbReference>
<evidence type="ECO:0000256" key="1">
    <source>
        <dbReference type="ARBA" id="ARBA00022670"/>
    </source>
</evidence>
<dbReference type="RefSeq" id="WP_099107529.1">
    <property type="nucleotide sequence ID" value="NZ_JAATJF010000003.1"/>
</dbReference>
<keyword evidence="2" id="KW-0378">Hydrolase</keyword>
<evidence type="ECO:0000313" key="5">
    <source>
        <dbReference type="EMBL" id="PHK97539.1"/>
    </source>
</evidence>
<proteinExistence type="predicted"/>
<evidence type="ECO:0000259" key="4">
    <source>
        <dbReference type="PROSITE" id="PS51829"/>
    </source>
</evidence>
<dbReference type="GO" id="GO:0004252">
    <property type="term" value="F:serine-type endopeptidase activity"/>
    <property type="evidence" value="ECO:0007669"/>
    <property type="project" value="InterPro"/>
</dbReference>
<reference evidence="5 6" key="1">
    <citation type="submission" date="2017-10" db="EMBL/GenBank/DDBJ databases">
        <title>The draft genome sequence of Lewinella marina KCTC 32374.</title>
        <authorList>
            <person name="Wang K."/>
        </authorList>
    </citation>
    <scope>NUCLEOTIDE SEQUENCE [LARGE SCALE GENOMIC DNA]</scope>
    <source>
        <strain evidence="5 6">MKG-38</strain>
    </source>
</reference>
<comment type="caution">
    <text evidence="5">The sequence shown here is derived from an EMBL/GenBank/DDBJ whole genome shotgun (WGS) entry which is preliminary data.</text>
</comment>
<dbReference type="InterPro" id="IPR039005">
    <property type="entry name" value="CSPG_rpt"/>
</dbReference>
<dbReference type="Gene3D" id="2.60.120.260">
    <property type="entry name" value="Galactose-binding domain-like"/>
    <property type="match status" value="1"/>
</dbReference>
<dbReference type="InterPro" id="IPR008979">
    <property type="entry name" value="Galactose-bd-like_sf"/>
</dbReference>
<organism evidence="5 6">
    <name type="scientific">Neolewinella marina</name>
    <dbReference type="NCBI Taxonomy" id="438751"/>
    <lineage>
        <taxon>Bacteria</taxon>
        <taxon>Pseudomonadati</taxon>
        <taxon>Bacteroidota</taxon>
        <taxon>Saprospiria</taxon>
        <taxon>Saprospirales</taxon>
        <taxon>Lewinellaceae</taxon>
        <taxon>Neolewinella</taxon>
    </lineage>
</organism>
<dbReference type="OrthoDB" id="9792152at2"/>
<feature type="chain" id="PRO_5013941339" description="P/Homo B domain-containing protein" evidence="3">
    <location>
        <begin position="19"/>
        <end position="1195"/>
    </location>
</feature>
<dbReference type="Proteomes" id="UP000226437">
    <property type="component" value="Unassembled WGS sequence"/>
</dbReference>
<dbReference type="Pfam" id="PF16184">
    <property type="entry name" value="Cadherin_3"/>
    <property type="match status" value="1"/>
</dbReference>
<keyword evidence="6" id="KW-1185">Reference proteome</keyword>
<dbReference type="SUPFAM" id="SSF49785">
    <property type="entry name" value="Galactose-binding domain-like"/>
    <property type="match status" value="1"/>
</dbReference>
<feature type="signal peptide" evidence="3">
    <location>
        <begin position="1"/>
        <end position="18"/>
    </location>
</feature>
<evidence type="ECO:0000256" key="3">
    <source>
        <dbReference type="SAM" id="SignalP"/>
    </source>
</evidence>
<dbReference type="InterPro" id="IPR002884">
    <property type="entry name" value="P_dom"/>
</dbReference>
<dbReference type="PROSITE" id="PS51829">
    <property type="entry name" value="P_HOMO_B"/>
    <property type="match status" value="1"/>
</dbReference>
<dbReference type="GO" id="GO:0006508">
    <property type="term" value="P:proteolysis"/>
    <property type="evidence" value="ECO:0007669"/>
    <property type="project" value="UniProtKB-KW"/>
</dbReference>
<accession>A0A2G0CC17</accession>
<dbReference type="NCBIfam" id="TIGR04183">
    <property type="entry name" value="Por_Secre_tail"/>
    <property type="match status" value="1"/>
</dbReference>
<dbReference type="AlphaFoldDB" id="A0A2G0CC17"/>
<dbReference type="Gene3D" id="2.60.40.10">
    <property type="entry name" value="Immunoglobulins"/>
    <property type="match status" value="1"/>
</dbReference>
<feature type="domain" description="P/Homo B" evidence="4">
    <location>
        <begin position="843"/>
        <end position="993"/>
    </location>
</feature>
<dbReference type="PROSITE" id="PS51854">
    <property type="entry name" value="CSPG"/>
    <property type="match status" value="1"/>
</dbReference>
<gene>
    <name evidence="5" type="ORF">CGL56_15690</name>
</gene>
<dbReference type="EMBL" id="PDLO01000008">
    <property type="protein sequence ID" value="PHK97539.1"/>
    <property type="molecule type" value="Genomic_DNA"/>
</dbReference>
<dbReference type="InterPro" id="IPR024079">
    <property type="entry name" value="MetalloPept_cat_dom_sf"/>
</dbReference>
<dbReference type="InterPro" id="IPR013783">
    <property type="entry name" value="Ig-like_fold"/>
</dbReference>
<dbReference type="SUPFAM" id="SSF55486">
    <property type="entry name" value="Metalloproteases ('zincins'), catalytic domain"/>
    <property type="match status" value="1"/>
</dbReference>
<protein>
    <recommendedName>
        <fullName evidence="4">P/Homo B domain-containing protein</fullName>
    </recommendedName>
</protein>
<evidence type="ECO:0000313" key="6">
    <source>
        <dbReference type="Proteomes" id="UP000226437"/>
    </source>
</evidence>
<dbReference type="InterPro" id="IPR026444">
    <property type="entry name" value="Secre_tail"/>
</dbReference>
<name>A0A2G0CC17_9BACT</name>